<reference evidence="1" key="1">
    <citation type="submission" date="2014-11" db="EMBL/GenBank/DDBJ databases">
        <authorList>
            <person name="Amaro Gonzalez C."/>
        </authorList>
    </citation>
    <scope>NUCLEOTIDE SEQUENCE</scope>
</reference>
<name>A0A0E9TIM0_ANGAN</name>
<proteinExistence type="predicted"/>
<accession>A0A0E9TIM0</accession>
<sequence>MTAQRATGGS</sequence>
<organism evidence="1">
    <name type="scientific">Anguilla anguilla</name>
    <name type="common">European freshwater eel</name>
    <name type="synonym">Muraena anguilla</name>
    <dbReference type="NCBI Taxonomy" id="7936"/>
    <lineage>
        <taxon>Eukaryota</taxon>
        <taxon>Metazoa</taxon>
        <taxon>Chordata</taxon>
        <taxon>Craniata</taxon>
        <taxon>Vertebrata</taxon>
        <taxon>Euteleostomi</taxon>
        <taxon>Actinopterygii</taxon>
        <taxon>Neopterygii</taxon>
        <taxon>Teleostei</taxon>
        <taxon>Anguilliformes</taxon>
        <taxon>Anguillidae</taxon>
        <taxon>Anguilla</taxon>
    </lineage>
</organism>
<protein>
    <submittedName>
        <fullName evidence="1">Uncharacterized protein</fullName>
    </submittedName>
</protein>
<reference evidence="1" key="2">
    <citation type="journal article" date="2015" name="Fish Shellfish Immunol.">
        <title>Early steps in the European eel (Anguilla anguilla)-Vibrio vulnificus interaction in the gills: Role of the RtxA13 toxin.</title>
        <authorList>
            <person name="Callol A."/>
            <person name="Pajuelo D."/>
            <person name="Ebbesson L."/>
            <person name="Teles M."/>
            <person name="MacKenzie S."/>
            <person name="Amaro C."/>
        </authorList>
    </citation>
    <scope>NUCLEOTIDE SEQUENCE</scope>
</reference>
<dbReference type="EMBL" id="GBXM01055290">
    <property type="protein sequence ID" value="JAH53287.1"/>
    <property type="molecule type" value="Transcribed_RNA"/>
</dbReference>
<evidence type="ECO:0000313" key="1">
    <source>
        <dbReference type="EMBL" id="JAH53287.1"/>
    </source>
</evidence>